<dbReference type="OrthoDB" id="129830at2"/>
<dbReference type="AlphaFoldDB" id="A0A2N3I3X4"/>
<protein>
    <recommendedName>
        <fullName evidence="1">HTH cro/C1-type domain-containing protein</fullName>
    </recommendedName>
</protein>
<dbReference type="Proteomes" id="UP000233535">
    <property type="component" value="Unassembled WGS sequence"/>
</dbReference>
<reference evidence="2 3" key="1">
    <citation type="journal article" date="2017" name="Front. Microbiol.">
        <title>Labilibaculum manganireducens gen. nov., sp. nov. and Labilibaculum filiforme sp. nov., Novel Bacteroidetes Isolated from Subsurface Sediments of the Baltic Sea.</title>
        <authorList>
            <person name="Vandieken V."/>
            <person name="Marshall I.P."/>
            <person name="Niemann H."/>
            <person name="Engelen B."/>
            <person name="Cypionka H."/>
        </authorList>
    </citation>
    <scope>NUCLEOTIDE SEQUENCE [LARGE SCALE GENOMIC DNA]</scope>
    <source>
        <strain evidence="2 3">59.16B</strain>
    </source>
</reference>
<dbReference type="InterPro" id="IPR010982">
    <property type="entry name" value="Lambda_DNA-bd_dom_sf"/>
</dbReference>
<feature type="domain" description="HTH cro/C1-type" evidence="1">
    <location>
        <begin position="21"/>
        <end position="73"/>
    </location>
</feature>
<dbReference type="SMART" id="SM00530">
    <property type="entry name" value="HTH_XRE"/>
    <property type="match status" value="1"/>
</dbReference>
<comment type="caution">
    <text evidence="2">The sequence shown here is derived from an EMBL/GenBank/DDBJ whole genome shotgun (WGS) entry which is preliminary data.</text>
</comment>
<dbReference type="InterPro" id="IPR001387">
    <property type="entry name" value="Cro/C1-type_HTH"/>
</dbReference>
<organism evidence="2 3">
    <name type="scientific">Labilibaculum filiforme</name>
    <dbReference type="NCBI Taxonomy" id="1940526"/>
    <lineage>
        <taxon>Bacteria</taxon>
        <taxon>Pseudomonadati</taxon>
        <taxon>Bacteroidota</taxon>
        <taxon>Bacteroidia</taxon>
        <taxon>Marinilabiliales</taxon>
        <taxon>Marinifilaceae</taxon>
        <taxon>Labilibaculum</taxon>
    </lineage>
</organism>
<dbReference type="Pfam" id="PF01381">
    <property type="entry name" value="HTH_3"/>
    <property type="match status" value="1"/>
</dbReference>
<dbReference type="CDD" id="cd00093">
    <property type="entry name" value="HTH_XRE"/>
    <property type="match status" value="1"/>
</dbReference>
<accession>A0A2N3I3X4</accession>
<evidence type="ECO:0000259" key="1">
    <source>
        <dbReference type="PROSITE" id="PS50943"/>
    </source>
</evidence>
<dbReference type="GO" id="GO:0003677">
    <property type="term" value="F:DNA binding"/>
    <property type="evidence" value="ECO:0007669"/>
    <property type="project" value="InterPro"/>
</dbReference>
<gene>
    <name evidence="2" type="ORF">BZG02_03985</name>
</gene>
<proteinExistence type="predicted"/>
<name>A0A2N3I3X4_9BACT</name>
<dbReference type="PROSITE" id="PS50943">
    <property type="entry name" value="HTH_CROC1"/>
    <property type="match status" value="1"/>
</dbReference>
<dbReference type="EMBL" id="MVDD01000002">
    <property type="protein sequence ID" value="PKQ65005.1"/>
    <property type="molecule type" value="Genomic_DNA"/>
</dbReference>
<dbReference type="Gene3D" id="1.10.260.40">
    <property type="entry name" value="lambda repressor-like DNA-binding domains"/>
    <property type="match status" value="1"/>
</dbReference>
<dbReference type="SUPFAM" id="SSF47413">
    <property type="entry name" value="lambda repressor-like DNA-binding domains"/>
    <property type="match status" value="1"/>
</dbReference>
<sequence length="91" mass="10542">MGEYGDQNSPKEVMILLSKKIIILRKQEKMSQRKLSERSGVAYASIRKFESTGIISLESLLKICEVLNRLTDFESILLPNDMKQKKDLFDY</sequence>
<evidence type="ECO:0000313" key="3">
    <source>
        <dbReference type="Proteomes" id="UP000233535"/>
    </source>
</evidence>
<keyword evidence="3" id="KW-1185">Reference proteome</keyword>
<evidence type="ECO:0000313" key="2">
    <source>
        <dbReference type="EMBL" id="PKQ65005.1"/>
    </source>
</evidence>